<evidence type="ECO:0000313" key="2">
    <source>
        <dbReference type="Proteomes" id="UP000663671"/>
    </source>
</evidence>
<sequence>MFLNVIYQQISVGDLSLKLALRPGQWSIRPSSFHAPFNGQDLTSCHLFSHQKGDQSRGIQPGLPCAKATLVCRFHAHAVHWGHHISRQHSGSPLSQG</sequence>
<dbReference type="EMBL" id="CP069115">
    <property type="protein sequence ID" value="QSS65546.1"/>
    <property type="molecule type" value="Genomic_DNA"/>
</dbReference>
<evidence type="ECO:0000313" key="1">
    <source>
        <dbReference type="EMBL" id="QSS65546.1"/>
    </source>
</evidence>
<accession>A0A8A1MGD2</accession>
<protein>
    <submittedName>
        <fullName evidence="1">Uncharacterized protein</fullName>
    </submittedName>
</protein>
<gene>
    <name evidence="1" type="ORF">I7I51_06390</name>
</gene>
<dbReference type="Proteomes" id="UP000663671">
    <property type="component" value="Chromosome 3"/>
</dbReference>
<proteinExistence type="predicted"/>
<name>A0A8A1MGD2_AJECA</name>
<dbReference type="VEuPathDB" id="FungiDB:I7I51_06390"/>
<reference evidence="1" key="1">
    <citation type="submission" date="2021-01" db="EMBL/GenBank/DDBJ databases">
        <title>Chromosome-level genome assembly of a human fungal pathogen reveals clustering of transcriptionally co-regulated genes.</title>
        <authorList>
            <person name="Voorhies M."/>
            <person name="Cohen S."/>
            <person name="Shea T.P."/>
            <person name="Petrus S."/>
            <person name="Munoz J.F."/>
            <person name="Poplawski S."/>
            <person name="Goldman W.E."/>
            <person name="Michael T."/>
            <person name="Cuomo C.A."/>
            <person name="Sil A."/>
            <person name="Beyhan S."/>
        </authorList>
    </citation>
    <scope>NUCLEOTIDE SEQUENCE</scope>
    <source>
        <strain evidence="1">WU24</strain>
    </source>
</reference>
<dbReference type="AlphaFoldDB" id="A0A8A1MGD2"/>
<organism evidence="1 2">
    <name type="scientific">Ajellomyces capsulatus</name>
    <name type="common">Darling's disease fungus</name>
    <name type="synonym">Histoplasma capsulatum</name>
    <dbReference type="NCBI Taxonomy" id="5037"/>
    <lineage>
        <taxon>Eukaryota</taxon>
        <taxon>Fungi</taxon>
        <taxon>Dikarya</taxon>
        <taxon>Ascomycota</taxon>
        <taxon>Pezizomycotina</taxon>
        <taxon>Eurotiomycetes</taxon>
        <taxon>Eurotiomycetidae</taxon>
        <taxon>Onygenales</taxon>
        <taxon>Ajellomycetaceae</taxon>
        <taxon>Histoplasma</taxon>
    </lineage>
</organism>